<keyword evidence="1" id="KW-0304">Gas vesicle</keyword>
<dbReference type="AlphaFoldDB" id="A0AA41G027"/>
<reference evidence="5" key="1">
    <citation type="submission" date="2021-06" db="EMBL/GenBank/DDBJ databases">
        <title>New haloarchaea isolates fom saline soil.</title>
        <authorList>
            <person name="Duran-Viseras A."/>
            <person name="Sanchez-Porro C.S."/>
            <person name="Ventosa A."/>
        </authorList>
    </citation>
    <scope>NUCLEOTIDE SEQUENCE</scope>
    <source>
        <strain evidence="5">JCM 18369</strain>
    </source>
</reference>
<dbReference type="PANTHER" id="PTHR40137:SF2">
    <property type="entry name" value="PROTEIN GVPK 1"/>
    <property type="match status" value="1"/>
</dbReference>
<evidence type="ECO:0000256" key="4">
    <source>
        <dbReference type="SAM" id="MobiDB-lite"/>
    </source>
</evidence>
<name>A0AA41G027_9EURY</name>
<accession>A0AA41G027</accession>
<organism evidence="5 6">
    <name type="scientific">Haloarcula salina</name>
    <dbReference type="NCBI Taxonomy" id="1429914"/>
    <lineage>
        <taxon>Archaea</taxon>
        <taxon>Methanobacteriati</taxon>
        <taxon>Methanobacteriota</taxon>
        <taxon>Stenosarchaea group</taxon>
        <taxon>Halobacteria</taxon>
        <taxon>Halobacteriales</taxon>
        <taxon>Haloarculaceae</taxon>
        <taxon>Haloarcula</taxon>
    </lineage>
</organism>
<dbReference type="InterPro" id="IPR007805">
    <property type="entry name" value="GvpK"/>
</dbReference>
<evidence type="ECO:0000256" key="3">
    <source>
        <dbReference type="ARBA" id="ARBA00035659"/>
    </source>
</evidence>
<comment type="caution">
    <text evidence="5">The sequence shown here is derived from an EMBL/GenBank/DDBJ whole genome shotgun (WGS) entry which is preliminary data.</text>
</comment>
<keyword evidence="6" id="KW-1185">Reference proteome</keyword>
<sequence length="121" mass="12900">MTTIDVDGEDAGDGLLSLVVAVVELLVEAMEREAIRRMESGRLSDEQVERLGQQLQAIEAQIEEIKTNTGISTEVDRIRSDLDGLVADALQSVDPEDPTAGVAADTSPSTSRTTDDGGTRD</sequence>
<evidence type="ECO:0000313" key="6">
    <source>
        <dbReference type="Proteomes" id="UP001166304"/>
    </source>
</evidence>
<dbReference type="GO" id="GO:0031412">
    <property type="term" value="P:gas vesicle organization"/>
    <property type="evidence" value="ECO:0007669"/>
    <property type="project" value="InterPro"/>
</dbReference>
<dbReference type="RefSeq" id="WP_162413122.1">
    <property type="nucleotide sequence ID" value="NZ_JAHQXE010000002.1"/>
</dbReference>
<evidence type="ECO:0000313" key="5">
    <source>
        <dbReference type="EMBL" id="MBV0901937.1"/>
    </source>
</evidence>
<feature type="region of interest" description="Disordered" evidence="4">
    <location>
        <begin position="90"/>
        <end position="121"/>
    </location>
</feature>
<evidence type="ECO:0000256" key="2">
    <source>
        <dbReference type="ARBA" id="ARBA00035108"/>
    </source>
</evidence>
<evidence type="ECO:0000256" key="1">
    <source>
        <dbReference type="ARBA" id="ARBA00022987"/>
    </source>
</evidence>
<protein>
    <submittedName>
        <fullName evidence="5">Gas vesicle protein K</fullName>
    </submittedName>
</protein>
<proteinExistence type="inferred from homology"/>
<comment type="subcellular location">
    <subcellularLocation>
        <location evidence="2">Gas vesicle</location>
    </subcellularLocation>
</comment>
<dbReference type="PANTHER" id="PTHR40137">
    <property type="entry name" value="PROTEIN GVPK 1"/>
    <property type="match status" value="1"/>
</dbReference>
<dbReference type="EMBL" id="JAHQXE010000002">
    <property type="protein sequence ID" value="MBV0901937.1"/>
    <property type="molecule type" value="Genomic_DNA"/>
</dbReference>
<dbReference type="Proteomes" id="UP001166304">
    <property type="component" value="Unassembled WGS sequence"/>
</dbReference>
<dbReference type="GO" id="GO:0031411">
    <property type="term" value="C:gas vesicle"/>
    <property type="evidence" value="ECO:0007669"/>
    <property type="project" value="UniProtKB-SubCell"/>
</dbReference>
<comment type="similarity">
    <text evidence="3">Belongs to the gas vesicle GvpK family.</text>
</comment>
<gene>
    <name evidence="5" type="ORF">KTS37_09065</name>
</gene>
<dbReference type="Pfam" id="PF05121">
    <property type="entry name" value="GvpK"/>
    <property type="match status" value="1"/>
</dbReference>